<evidence type="ECO:0000256" key="1">
    <source>
        <dbReference type="SAM" id="Phobius"/>
    </source>
</evidence>
<evidence type="ECO:0000313" key="2">
    <source>
        <dbReference type="EMBL" id="MDQ0229131.1"/>
    </source>
</evidence>
<feature type="transmembrane region" description="Helical" evidence="1">
    <location>
        <begin position="12"/>
        <end position="30"/>
    </location>
</feature>
<evidence type="ECO:0000313" key="3">
    <source>
        <dbReference type="Proteomes" id="UP001234495"/>
    </source>
</evidence>
<dbReference type="EMBL" id="JAUSUD010000001">
    <property type="protein sequence ID" value="MDQ0229131.1"/>
    <property type="molecule type" value="Genomic_DNA"/>
</dbReference>
<keyword evidence="1" id="KW-0812">Transmembrane</keyword>
<gene>
    <name evidence="2" type="ORF">J2S19_000381</name>
</gene>
<keyword evidence="1" id="KW-0472">Membrane</keyword>
<accession>A0ABT9ZBE6</accession>
<evidence type="ECO:0008006" key="4">
    <source>
        <dbReference type="Google" id="ProtNLM"/>
    </source>
</evidence>
<sequence length="49" mass="5960">MQKIIDNGREGHEWLLIIIVLCSLLTFKKIKKLEDFKARLKDNFKYFDF</sequence>
<name>A0ABT9ZBE6_9BACI</name>
<protein>
    <recommendedName>
        <fullName evidence="4">Flagellin Flp1-like domain-containing protein</fullName>
    </recommendedName>
</protein>
<organism evidence="2 3">
    <name type="scientific">Metabacillus malikii</name>
    <dbReference type="NCBI Taxonomy" id="1504265"/>
    <lineage>
        <taxon>Bacteria</taxon>
        <taxon>Bacillati</taxon>
        <taxon>Bacillota</taxon>
        <taxon>Bacilli</taxon>
        <taxon>Bacillales</taxon>
        <taxon>Bacillaceae</taxon>
        <taxon>Metabacillus</taxon>
    </lineage>
</organism>
<comment type="caution">
    <text evidence="2">The sequence shown here is derived from an EMBL/GenBank/DDBJ whole genome shotgun (WGS) entry which is preliminary data.</text>
</comment>
<keyword evidence="3" id="KW-1185">Reference proteome</keyword>
<keyword evidence="1" id="KW-1133">Transmembrane helix</keyword>
<dbReference type="RefSeq" id="WP_307336303.1">
    <property type="nucleotide sequence ID" value="NZ_JAUSUD010000001.1"/>
</dbReference>
<dbReference type="Proteomes" id="UP001234495">
    <property type="component" value="Unassembled WGS sequence"/>
</dbReference>
<reference evidence="2 3" key="1">
    <citation type="submission" date="2023-07" db="EMBL/GenBank/DDBJ databases">
        <title>Genomic Encyclopedia of Type Strains, Phase IV (KMG-IV): sequencing the most valuable type-strain genomes for metagenomic binning, comparative biology and taxonomic classification.</title>
        <authorList>
            <person name="Goeker M."/>
        </authorList>
    </citation>
    <scope>NUCLEOTIDE SEQUENCE [LARGE SCALE GENOMIC DNA]</scope>
    <source>
        <strain evidence="2 3">DSM 29005</strain>
    </source>
</reference>
<proteinExistence type="predicted"/>